<feature type="compositionally biased region" description="Low complexity" evidence="1">
    <location>
        <begin position="528"/>
        <end position="538"/>
    </location>
</feature>
<evidence type="ECO:0000313" key="2">
    <source>
        <dbReference type="EMBL" id="CDW71923.1"/>
    </source>
</evidence>
<dbReference type="AlphaFoldDB" id="A0A077ZPV0"/>
<feature type="compositionally biased region" description="Low complexity" evidence="1">
    <location>
        <begin position="282"/>
        <end position="291"/>
    </location>
</feature>
<organism evidence="2 3">
    <name type="scientific">Stylonychia lemnae</name>
    <name type="common">Ciliate</name>
    <dbReference type="NCBI Taxonomy" id="5949"/>
    <lineage>
        <taxon>Eukaryota</taxon>
        <taxon>Sar</taxon>
        <taxon>Alveolata</taxon>
        <taxon>Ciliophora</taxon>
        <taxon>Intramacronucleata</taxon>
        <taxon>Spirotrichea</taxon>
        <taxon>Stichotrichia</taxon>
        <taxon>Sporadotrichida</taxon>
        <taxon>Oxytrichidae</taxon>
        <taxon>Stylonychinae</taxon>
        <taxon>Stylonychia</taxon>
    </lineage>
</organism>
<feature type="compositionally biased region" description="Polar residues" evidence="1">
    <location>
        <begin position="448"/>
        <end position="460"/>
    </location>
</feature>
<accession>A0A077ZPV0</accession>
<sequence>MASNLLISNNKNRGLNNIKYSHFNPLPNDTKHQAQNQSRTYEIQCNTDSLEKCKKVQRIYQDIKRLSSIMSQDKNGIHLNPLQNLNLNENLFYSNTNQVRDNSEQQARREECIANIDGYKNLNLRLSRRNAVQQPNERQQRNMKFLNQNYNSNNYDYQDKKSVVGQAKQSQQKQNPPGINQRLQQSFSHEESQKRRKLSQYLTQNKHLWKERQNDNKSKSNQYQNQYSDSESIKNSRCSSVVSIQRPNSGLKVKTLPASISNQQKTKFMTQQKQKHQPKIFKSSQKNSRNNSSISIRHLKHLSLSKICQDITYLSSNSNEKNRRMTSVSIPRQSKSKPQIMQLNFKQDHSSTLYQQQTQPTAADTQCTLLSQDRKFTNQLTNDQQQTLPHSSTFQTFSMKQMHQQNRGTKKVIDKHLNECKKSRNTQISSESTLISPLQVNPEKRLSQGKSSQLSMSGKQKLNEKENVSETNRDNNRLLKSFLAFQEAQFKAFQSLNLFSPTLEVQQNLEFKNQPPLKKHSKKEKNKQTQSQSQKQLSFVPSSQNLVNSKSFNRYELPQQTTMSNSEYSGRCSNKSSKIVDIKILSSKDQHRNHQIIAESINDLDFEVNLGNGLKHKKQSKDNHRNRDYLNINTATTPHNYQSINPEIHNFKLISKPSLSGGIDDEVMHIGLIRLSDNSGNAHQLAQNQYESNQILDYQPLSYQYLFDREGQSQDSSKITMGCETPQSDCVMKQDYLNTEISLEKAKSFIFNKKQQFLNNYL</sequence>
<feature type="compositionally biased region" description="Polar residues" evidence="1">
    <location>
        <begin position="219"/>
        <end position="245"/>
    </location>
</feature>
<gene>
    <name evidence="2" type="primary">Contig12356.g13187</name>
    <name evidence="2" type="ORF">STYLEM_874</name>
</gene>
<feature type="region of interest" description="Disordered" evidence="1">
    <location>
        <begin position="511"/>
        <end position="543"/>
    </location>
</feature>
<feature type="compositionally biased region" description="Polar residues" evidence="1">
    <location>
        <begin position="167"/>
        <end position="187"/>
    </location>
</feature>
<dbReference type="Proteomes" id="UP000039865">
    <property type="component" value="Unassembled WGS sequence"/>
</dbReference>
<feature type="compositionally biased region" description="Basic and acidic residues" evidence="1">
    <location>
        <begin position="209"/>
        <end position="218"/>
    </location>
</feature>
<feature type="region of interest" description="Disordered" evidence="1">
    <location>
        <begin position="423"/>
        <end position="473"/>
    </location>
</feature>
<reference evidence="2 3" key="1">
    <citation type="submission" date="2014-06" db="EMBL/GenBank/DDBJ databases">
        <authorList>
            <person name="Swart Estienne"/>
        </authorList>
    </citation>
    <scope>NUCLEOTIDE SEQUENCE [LARGE SCALE GENOMIC DNA]</scope>
    <source>
        <strain evidence="2 3">130c</strain>
    </source>
</reference>
<keyword evidence="3" id="KW-1185">Reference proteome</keyword>
<dbReference type="EMBL" id="CCKQ01000824">
    <property type="protein sequence ID" value="CDW71923.1"/>
    <property type="molecule type" value="Genomic_DNA"/>
</dbReference>
<proteinExistence type="predicted"/>
<name>A0A077ZPV0_STYLE</name>
<feature type="region of interest" description="Disordered" evidence="1">
    <location>
        <begin position="209"/>
        <end position="245"/>
    </location>
</feature>
<feature type="region of interest" description="Disordered" evidence="1">
    <location>
        <begin position="269"/>
        <end position="291"/>
    </location>
</feature>
<evidence type="ECO:0000256" key="1">
    <source>
        <dbReference type="SAM" id="MobiDB-lite"/>
    </source>
</evidence>
<feature type="compositionally biased region" description="Polar residues" evidence="1">
    <location>
        <begin position="425"/>
        <end position="439"/>
    </location>
</feature>
<evidence type="ECO:0000313" key="3">
    <source>
        <dbReference type="Proteomes" id="UP000039865"/>
    </source>
</evidence>
<feature type="compositionally biased region" description="Basic and acidic residues" evidence="1">
    <location>
        <begin position="461"/>
        <end position="473"/>
    </location>
</feature>
<dbReference type="InParanoid" id="A0A077ZPV0"/>
<feature type="region of interest" description="Disordered" evidence="1">
    <location>
        <begin position="161"/>
        <end position="197"/>
    </location>
</feature>
<protein>
    <submittedName>
        <fullName evidence="2">Uncharacterized protein</fullName>
    </submittedName>
</protein>